<dbReference type="AlphaFoldDB" id="A0A7W7D607"/>
<evidence type="ECO:0000256" key="1">
    <source>
        <dbReference type="SAM" id="MobiDB-lite"/>
    </source>
</evidence>
<feature type="compositionally biased region" description="Polar residues" evidence="1">
    <location>
        <begin position="202"/>
        <end position="211"/>
    </location>
</feature>
<feature type="chain" id="PRO_5038504943" description="Lipoprotein" evidence="2">
    <location>
        <begin position="27"/>
        <end position="230"/>
    </location>
</feature>
<dbReference type="PROSITE" id="PS51257">
    <property type="entry name" value="PROKAR_LIPOPROTEIN"/>
    <property type="match status" value="1"/>
</dbReference>
<reference evidence="3 4" key="1">
    <citation type="submission" date="2020-08" db="EMBL/GenBank/DDBJ databases">
        <title>Sequencing the genomes of 1000 actinobacteria strains.</title>
        <authorList>
            <person name="Klenk H.-P."/>
        </authorList>
    </citation>
    <scope>NUCLEOTIDE SEQUENCE [LARGE SCALE GENOMIC DNA]</scope>
    <source>
        <strain evidence="3 4">DSM 45784</strain>
    </source>
</reference>
<accession>A0A7W7D607</accession>
<dbReference type="RefSeq" id="WP_184879356.1">
    <property type="nucleotide sequence ID" value="NZ_BOOV01000038.1"/>
</dbReference>
<feature type="signal peptide" evidence="2">
    <location>
        <begin position="1"/>
        <end position="26"/>
    </location>
</feature>
<keyword evidence="4" id="KW-1185">Reference proteome</keyword>
<dbReference type="Gene3D" id="1.10.4030.10">
    <property type="entry name" value="Porin chaperone SurA, peptide-binding domain"/>
    <property type="match status" value="1"/>
</dbReference>
<comment type="caution">
    <text evidence="3">The sequence shown here is derived from an EMBL/GenBank/DDBJ whole genome shotgun (WGS) entry which is preliminary data.</text>
</comment>
<dbReference type="EMBL" id="JACHND010000001">
    <property type="protein sequence ID" value="MBB4700771.1"/>
    <property type="molecule type" value="Genomic_DNA"/>
</dbReference>
<evidence type="ECO:0000256" key="2">
    <source>
        <dbReference type="SAM" id="SignalP"/>
    </source>
</evidence>
<keyword evidence="2" id="KW-0732">Signal</keyword>
<gene>
    <name evidence="3" type="ORF">BJ982_002315</name>
</gene>
<sequence>MKSIRVRAPQAVAAAVLACLAMTACSSPVRVGEAATVGGERISTGELNEKIAEFQAALKKSNVDESQLQIPSIPRAILLQLIATRQFDGFARRNNITVSDGDIDKLISEQGGSQQLGMAALGKGVAPSMARAWVRGGVIYQKALERFGANLTDQASVQAAQIKLVEQLEAVPVKVSPRYGTWDNRQGGMVDEARFGKPVPSPSAQLQQDPSQGGELQQDPAQQQDPAAGQ</sequence>
<dbReference type="InterPro" id="IPR027304">
    <property type="entry name" value="Trigger_fact/SurA_dom_sf"/>
</dbReference>
<feature type="compositionally biased region" description="Low complexity" evidence="1">
    <location>
        <begin position="212"/>
        <end position="230"/>
    </location>
</feature>
<dbReference type="Pfam" id="PF13624">
    <property type="entry name" value="SurA_N_3"/>
    <property type="match status" value="1"/>
</dbReference>
<dbReference type="SUPFAM" id="SSF109998">
    <property type="entry name" value="Triger factor/SurA peptide-binding domain-like"/>
    <property type="match status" value="1"/>
</dbReference>
<evidence type="ECO:0000313" key="3">
    <source>
        <dbReference type="EMBL" id="MBB4700771.1"/>
    </source>
</evidence>
<name>A0A7W7D607_9ACTN</name>
<proteinExistence type="predicted"/>
<evidence type="ECO:0008006" key="5">
    <source>
        <dbReference type="Google" id="ProtNLM"/>
    </source>
</evidence>
<feature type="region of interest" description="Disordered" evidence="1">
    <location>
        <begin position="179"/>
        <end position="230"/>
    </location>
</feature>
<evidence type="ECO:0000313" key="4">
    <source>
        <dbReference type="Proteomes" id="UP000542210"/>
    </source>
</evidence>
<dbReference type="Proteomes" id="UP000542210">
    <property type="component" value="Unassembled WGS sequence"/>
</dbReference>
<organism evidence="3 4">
    <name type="scientific">Sphaerisporangium siamense</name>
    <dbReference type="NCBI Taxonomy" id="795645"/>
    <lineage>
        <taxon>Bacteria</taxon>
        <taxon>Bacillati</taxon>
        <taxon>Actinomycetota</taxon>
        <taxon>Actinomycetes</taxon>
        <taxon>Streptosporangiales</taxon>
        <taxon>Streptosporangiaceae</taxon>
        <taxon>Sphaerisporangium</taxon>
    </lineage>
</organism>
<protein>
    <recommendedName>
        <fullName evidence="5">Lipoprotein</fullName>
    </recommendedName>
</protein>